<accession>A0A6I2UF41</accession>
<keyword evidence="14" id="KW-1185">Reference proteome</keyword>
<dbReference type="InterPro" id="IPR022919">
    <property type="entry name" value="Pept_M48_protease_HtpX"/>
</dbReference>
<protein>
    <recommendedName>
        <fullName evidence="11">Protease HtpX homolog</fullName>
        <ecNumber evidence="11">3.4.24.-</ecNumber>
    </recommendedName>
</protein>
<evidence type="ECO:0000256" key="5">
    <source>
        <dbReference type="ARBA" id="ARBA00022723"/>
    </source>
</evidence>
<keyword evidence="6 11" id="KW-0378">Hydrolase</keyword>
<keyword evidence="7 11" id="KW-0862">Zinc</keyword>
<dbReference type="GO" id="GO:0005886">
    <property type="term" value="C:plasma membrane"/>
    <property type="evidence" value="ECO:0007669"/>
    <property type="project" value="UniProtKB-SubCell"/>
</dbReference>
<proteinExistence type="inferred from homology"/>
<evidence type="ECO:0000313" key="13">
    <source>
        <dbReference type="EMBL" id="MSU09347.1"/>
    </source>
</evidence>
<comment type="caution">
    <text evidence="13">The sequence shown here is derived from an EMBL/GenBank/DDBJ whole genome shotgun (WGS) entry which is preliminary data.</text>
</comment>
<keyword evidence="4 11" id="KW-0812">Transmembrane</keyword>
<feature type="transmembrane region" description="Helical" evidence="11">
    <location>
        <begin position="7"/>
        <end position="24"/>
    </location>
</feature>
<dbReference type="NCBIfam" id="NF002826">
    <property type="entry name" value="PRK03001.1"/>
    <property type="match status" value="1"/>
</dbReference>
<evidence type="ECO:0000256" key="7">
    <source>
        <dbReference type="ARBA" id="ARBA00022833"/>
    </source>
</evidence>
<comment type="subcellular location">
    <subcellularLocation>
        <location evidence="11">Cell membrane</location>
        <topology evidence="11">Multi-pass membrane protein</topology>
    </subcellularLocation>
</comment>
<dbReference type="EMBL" id="VUNR01000021">
    <property type="protein sequence ID" value="MSU09347.1"/>
    <property type="molecule type" value="Genomic_DNA"/>
</dbReference>
<dbReference type="Gene3D" id="3.30.2010.10">
    <property type="entry name" value="Metalloproteases ('zincins'), catalytic domain"/>
    <property type="match status" value="1"/>
</dbReference>
<dbReference type="EC" id="3.4.24.-" evidence="11"/>
<dbReference type="InterPro" id="IPR001915">
    <property type="entry name" value="Peptidase_M48"/>
</dbReference>
<evidence type="ECO:0000256" key="9">
    <source>
        <dbReference type="ARBA" id="ARBA00023049"/>
    </source>
</evidence>
<evidence type="ECO:0000313" key="14">
    <source>
        <dbReference type="Proteomes" id="UP000433181"/>
    </source>
</evidence>
<dbReference type="CDD" id="cd07336">
    <property type="entry name" value="M48B_HtpX_like"/>
    <property type="match status" value="1"/>
</dbReference>
<keyword evidence="3 11" id="KW-0645">Protease</keyword>
<keyword evidence="5 11" id="KW-0479">Metal-binding</keyword>
<dbReference type="GO" id="GO:0008270">
    <property type="term" value="F:zinc ion binding"/>
    <property type="evidence" value="ECO:0007669"/>
    <property type="project" value="UniProtKB-UniRule"/>
</dbReference>
<evidence type="ECO:0000256" key="10">
    <source>
        <dbReference type="ARBA" id="ARBA00023136"/>
    </source>
</evidence>
<feature type="transmembrane region" description="Helical" evidence="11">
    <location>
        <begin position="177"/>
        <end position="199"/>
    </location>
</feature>
<dbReference type="GO" id="GO:0004222">
    <property type="term" value="F:metalloendopeptidase activity"/>
    <property type="evidence" value="ECO:0007669"/>
    <property type="project" value="UniProtKB-UniRule"/>
</dbReference>
<evidence type="ECO:0000256" key="11">
    <source>
        <dbReference type="HAMAP-Rule" id="MF_00188"/>
    </source>
</evidence>
<name>A0A6I2UF41_9FIRM</name>
<keyword evidence="10 11" id="KW-0472">Membrane</keyword>
<reference evidence="13 14" key="1">
    <citation type="submission" date="2019-08" db="EMBL/GenBank/DDBJ databases">
        <title>In-depth cultivation of the pig gut microbiome towards novel bacterial diversity and tailored functional studies.</title>
        <authorList>
            <person name="Wylensek D."/>
            <person name="Hitch T.C.A."/>
            <person name="Clavel T."/>
        </authorList>
    </citation>
    <scope>NUCLEOTIDE SEQUENCE [LARGE SCALE GENOMIC DNA]</scope>
    <source>
        <strain evidence="13 14">WCA-693-APC-5D-A</strain>
    </source>
</reference>
<evidence type="ECO:0000256" key="4">
    <source>
        <dbReference type="ARBA" id="ARBA00022692"/>
    </source>
</evidence>
<evidence type="ECO:0000256" key="3">
    <source>
        <dbReference type="ARBA" id="ARBA00022670"/>
    </source>
</evidence>
<organism evidence="13 14">
    <name type="scientific">Anaerovibrio slackiae</name>
    <dbReference type="NCBI Taxonomy" id="2652309"/>
    <lineage>
        <taxon>Bacteria</taxon>
        <taxon>Bacillati</taxon>
        <taxon>Bacillota</taxon>
        <taxon>Negativicutes</taxon>
        <taxon>Selenomonadales</taxon>
        <taxon>Selenomonadaceae</taxon>
        <taxon>Anaerovibrio</taxon>
    </lineage>
</organism>
<dbReference type="RefSeq" id="WP_154407518.1">
    <property type="nucleotide sequence ID" value="NZ_JAQXJM010000063.1"/>
</dbReference>
<evidence type="ECO:0000256" key="2">
    <source>
        <dbReference type="ARBA" id="ARBA00022475"/>
    </source>
</evidence>
<evidence type="ECO:0000256" key="8">
    <source>
        <dbReference type="ARBA" id="ARBA00022989"/>
    </source>
</evidence>
<sequence>MNTLKTTVLMALLMGILIAVGGAFAGRSGAMIMLLFSLAMNFGTYWFSDTIVLKTYGAREVTADDAPELYNLVANLAANAELPMPKVCIINSGVPNAFATGRNPSHAAVAVTTGLMQALNYDEIAGVLAHELSHVKHRDTLISCVAAAMAGIISMIANIAQWAAIFGGRSDDDENGGFIGLIVTIVIAPIAAALIQMAISRSREYEADKAGGEICGNPNALANALEKIEYFSLNGPVMSQATASTAHLCIVNPLKGSKQTFINLFSTHPPTSERIARLRQQAIAMGR</sequence>
<feature type="transmembrane region" description="Helical" evidence="11">
    <location>
        <begin position="30"/>
        <end position="47"/>
    </location>
</feature>
<dbReference type="InterPro" id="IPR050083">
    <property type="entry name" value="HtpX_protease"/>
</dbReference>
<dbReference type="Proteomes" id="UP000433181">
    <property type="component" value="Unassembled WGS sequence"/>
</dbReference>
<feature type="active site" evidence="11">
    <location>
        <position position="131"/>
    </location>
</feature>
<keyword evidence="8 11" id="KW-1133">Transmembrane helix</keyword>
<feature type="binding site" evidence="11">
    <location>
        <position position="134"/>
    </location>
    <ligand>
        <name>Zn(2+)</name>
        <dbReference type="ChEBI" id="CHEBI:29105"/>
        <note>catalytic</note>
    </ligand>
</feature>
<keyword evidence="2 11" id="KW-1003">Cell membrane</keyword>
<feature type="domain" description="Peptidase M48" evidence="12">
    <location>
        <begin position="66"/>
        <end position="280"/>
    </location>
</feature>
<evidence type="ECO:0000256" key="1">
    <source>
        <dbReference type="ARBA" id="ARBA00009779"/>
    </source>
</evidence>
<dbReference type="PANTHER" id="PTHR43221">
    <property type="entry name" value="PROTEASE HTPX"/>
    <property type="match status" value="1"/>
</dbReference>
<evidence type="ECO:0000259" key="12">
    <source>
        <dbReference type="Pfam" id="PF01435"/>
    </source>
</evidence>
<feature type="transmembrane region" description="Helical" evidence="11">
    <location>
        <begin position="141"/>
        <end position="165"/>
    </location>
</feature>
<evidence type="ECO:0000256" key="6">
    <source>
        <dbReference type="ARBA" id="ARBA00022801"/>
    </source>
</evidence>
<dbReference type="GO" id="GO:0006508">
    <property type="term" value="P:proteolysis"/>
    <property type="evidence" value="ECO:0007669"/>
    <property type="project" value="UniProtKB-KW"/>
</dbReference>
<dbReference type="GeneID" id="96779288"/>
<feature type="binding site" evidence="11">
    <location>
        <position position="204"/>
    </location>
    <ligand>
        <name>Zn(2+)</name>
        <dbReference type="ChEBI" id="CHEBI:29105"/>
        <note>catalytic</note>
    </ligand>
</feature>
<comment type="similarity">
    <text evidence="1 11">Belongs to the peptidase M48B family.</text>
</comment>
<gene>
    <name evidence="11 13" type="primary">htpX</name>
    <name evidence="13" type="ORF">FYJ84_10155</name>
</gene>
<feature type="binding site" evidence="11">
    <location>
        <position position="130"/>
    </location>
    <ligand>
        <name>Zn(2+)</name>
        <dbReference type="ChEBI" id="CHEBI:29105"/>
        <note>catalytic</note>
    </ligand>
</feature>
<comment type="cofactor">
    <cofactor evidence="11">
        <name>Zn(2+)</name>
        <dbReference type="ChEBI" id="CHEBI:29105"/>
    </cofactor>
    <text evidence="11">Binds 1 zinc ion per subunit.</text>
</comment>
<dbReference type="HAMAP" id="MF_00188">
    <property type="entry name" value="Pept_M48_protease_HtpX"/>
    <property type="match status" value="1"/>
</dbReference>
<dbReference type="PANTHER" id="PTHR43221:SF2">
    <property type="entry name" value="PROTEASE HTPX HOMOLOG"/>
    <property type="match status" value="1"/>
</dbReference>
<dbReference type="AlphaFoldDB" id="A0A6I2UF41"/>
<keyword evidence="9 11" id="KW-0482">Metalloprotease</keyword>
<dbReference type="Pfam" id="PF01435">
    <property type="entry name" value="Peptidase_M48"/>
    <property type="match status" value="1"/>
</dbReference>